<feature type="compositionally biased region" description="Basic and acidic residues" evidence="1">
    <location>
        <begin position="254"/>
        <end position="274"/>
    </location>
</feature>
<evidence type="ECO:0000256" key="1">
    <source>
        <dbReference type="SAM" id="MobiDB-lite"/>
    </source>
</evidence>
<gene>
    <name evidence="3" type="ORF">ONZ51_g1820</name>
</gene>
<evidence type="ECO:0000313" key="4">
    <source>
        <dbReference type="Proteomes" id="UP001215151"/>
    </source>
</evidence>
<accession>A0AAD7U322</accession>
<proteinExistence type="predicted"/>
<sequence length="297" mass="32902">MRVYAFSVLLVNTLAAIVTSSAAVTDGVVRARLTPKQQDLKYRQIDAETYEMLIDADEERRIVELLGTEYLDVELVATKVTGPPQHCPVCGKTTEFVDWVFTALSRGIHSPEFIVESLKVGNSPKKLAHDVYCSRCGHLTNFRDATGEEGGAPYLALAPPYDKVSRTFVKTMLGERSNHDGPIPAYWFAGSSWIQKRDDFQDDAEPEGLAEDSPRGAADRVADPTLGPPGTWHYPWQRKRDATTPSEASLARWLLERNDRETAGLDADSLHPTDEGPASSSSQGWAPLAAWWEVKRD</sequence>
<keyword evidence="2" id="KW-0732">Signal</keyword>
<dbReference type="AlphaFoldDB" id="A0AAD7U322"/>
<feature type="signal peptide" evidence="2">
    <location>
        <begin position="1"/>
        <end position="23"/>
    </location>
</feature>
<dbReference type="Proteomes" id="UP001215151">
    <property type="component" value="Unassembled WGS sequence"/>
</dbReference>
<dbReference type="EMBL" id="JAPEVG010000026">
    <property type="protein sequence ID" value="KAJ8495243.1"/>
    <property type="molecule type" value="Genomic_DNA"/>
</dbReference>
<keyword evidence="4" id="KW-1185">Reference proteome</keyword>
<comment type="caution">
    <text evidence="3">The sequence shown here is derived from an EMBL/GenBank/DDBJ whole genome shotgun (WGS) entry which is preliminary data.</text>
</comment>
<feature type="region of interest" description="Disordered" evidence="1">
    <location>
        <begin position="201"/>
        <end position="297"/>
    </location>
</feature>
<protein>
    <submittedName>
        <fullName evidence="3">Uncharacterized protein</fullName>
    </submittedName>
</protein>
<evidence type="ECO:0000313" key="3">
    <source>
        <dbReference type="EMBL" id="KAJ8495243.1"/>
    </source>
</evidence>
<feature type="chain" id="PRO_5041938349" evidence="2">
    <location>
        <begin position="24"/>
        <end position="297"/>
    </location>
</feature>
<name>A0AAD7U322_9APHY</name>
<feature type="compositionally biased region" description="Acidic residues" evidence="1">
    <location>
        <begin position="201"/>
        <end position="210"/>
    </location>
</feature>
<evidence type="ECO:0000256" key="2">
    <source>
        <dbReference type="SAM" id="SignalP"/>
    </source>
</evidence>
<feature type="compositionally biased region" description="Basic and acidic residues" evidence="1">
    <location>
        <begin position="212"/>
        <end position="222"/>
    </location>
</feature>
<organism evidence="3 4">
    <name type="scientific">Trametes cubensis</name>
    <dbReference type="NCBI Taxonomy" id="1111947"/>
    <lineage>
        <taxon>Eukaryota</taxon>
        <taxon>Fungi</taxon>
        <taxon>Dikarya</taxon>
        <taxon>Basidiomycota</taxon>
        <taxon>Agaricomycotina</taxon>
        <taxon>Agaricomycetes</taxon>
        <taxon>Polyporales</taxon>
        <taxon>Polyporaceae</taxon>
        <taxon>Trametes</taxon>
    </lineage>
</organism>
<reference evidence="3" key="1">
    <citation type="submission" date="2022-11" db="EMBL/GenBank/DDBJ databases">
        <title>Genome Sequence of Cubamyces cubensis.</title>
        <authorList>
            <person name="Buettner E."/>
        </authorList>
    </citation>
    <scope>NUCLEOTIDE SEQUENCE</scope>
    <source>
        <strain evidence="3">MPL-01</strain>
    </source>
</reference>